<dbReference type="SUPFAM" id="SSF51905">
    <property type="entry name" value="FAD/NAD(P)-binding domain"/>
    <property type="match status" value="1"/>
</dbReference>
<dbReference type="InterPro" id="IPR036188">
    <property type="entry name" value="FAD/NAD-bd_sf"/>
</dbReference>
<evidence type="ECO:0000256" key="3">
    <source>
        <dbReference type="ARBA" id="ARBA00012535"/>
    </source>
</evidence>
<dbReference type="PANTHER" id="PTHR10742:SF410">
    <property type="entry name" value="LYSINE-SPECIFIC HISTONE DEMETHYLASE 2"/>
    <property type="match status" value="1"/>
</dbReference>
<organism evidence="8 9">
    <name type="scientific">Tahibacter amnicola</name>
    <dbReference type="NCBI Taxonomy" id="2976241"/>
    <lineage>
        <taxon>Bacteria</taxon>
        <taxon>Pseudomonadati</taxon>
        <taxon>Pseudomonadota</taxon>
        <taxon>Gammaproteobacteria</taxon>
        <taxon>Lysobacterales</taxon>
        <taxon>Rhodanobacteraceae</taxon>
        <taxon>Tahibacter</taxon>
    </lineage>
</organism>
<proteinExistence type="inferred from homology"/>
<sequence>MSSAAHRPPEKVDLLIIGAGVSGLYCAWRLLCENPKASIALVERDGRIGGRLDTDRIVIVDDSGRPVEVKDEEGGMRFNFQMTELIATARALGLTDQIVPFGMGDGNNRYYLRGRSFTVAEAAANGNALWGQLYNLDEREKGLSPGQLIDTAYRGILAQNRCDPPANPTPEFWQRVRNEFRYNGVPLNQWGLWSLLRTFGYSQECIAMLSSVVGFAGPFLSSSNAGDALQILLDFPSDPKFHAFNQGFSTLTDALTAQIQRHHVPITIGTTVTALTARPSGGMRAEWRSTPGVYPGVHEHGHIDADRIILALPKNAIETLSSESPLLMTDPAAWQRLRQNLDSAVGMVLSKVNFYFDNAWWRDGTTNRAPIADGPSFTDLPADSFYVFDPIEGTSTTGPAALTLYCDFNNADFWQELQQIGPKFRSPLQRHYDEQVPQVLFAASMAVVEEMRRQLRDVFGTNAVPMPVLTSYRRWGNEAYFGYAYHQWGRGADDSIVIPQMAKPYENLALYTCGEAFSDQQGWVNGALRSAEIVLTTYFGLAPIVPEASSSDAAPAAKAAATV</sequence>
<evidence type="ECO:0000256" key="6">
    <source>
        <dbReference type="ARBA" id="ARBA00047321"/>
    </source>
</evidence>
<evidence type="ECO:0000313" key="8">
    <source>
        <dbReference type="EMBL" id="UXI68909.1"/>
    </source>
</evidence>
<evidence type="ECO:0000256" key="1">
    <source>
        <dbReference type="ARBA" id="ARBA00004814"/>
    </source>
</evidence>
<dbReference type="PANTHER" id="PTHR10742">
    <property type="entry name" value="FLAVIN MONOAMINE OXIDASE"/>
    <property type="match status" value="1"/>
</dbReference>
<name>A0ABY6BGB9_9GAMM</name>
<protein>
    <recommendedName>
        <fullName evidence="4">Tryptophan 2-monooxygenase</fullName>
        <ecNumber evidence="3">1.13.12.3</ecNumber>
    </recommendedName>
</protein>
<gene>
    <name evidence="8" type="ORF">N4264_04430</name>
</gene>
<evidence type="ECO:0000313" key="9">
    <source>
        <dbReference type="Proteomes" id="UP001064632"/>
    </source>
</evidence>
<comment type="similarity">
    <text evidence="2">Belongs to the tryptophan 2-monooxygenase family.</text>
</comment>
<dbReference type="InterPro" id="IPR002937">
    <property type="entry name" value="Amino_oxidase"/>
</dbReference>
<feature type="domain" description="Amine oxidase" evidence="7">
    <location>
        <begin position="21"/>
        <end position="532"/>
    </location>
</feature>
<dbReference type="RefSeq" id="WP_261695868.1">
    <property type="nucleotide sequence ID" value="NZ_CP104694.1"/>
</dbReference>
<evidence type="ECO:0000256" key="2">
    <source>
        <dbReference type="ARBA" id="ARBA00005833"/>
    </source>
</evidence>
<comment type="pathway">
    <text evidence="1">Plant hormone metabolism; auxin biosynthesis.</text>
</comment>
<dbReference type="Gene3D" id="3.50.50.60">
    <property type="entry name" value="FAD/NAD(P)-binding domain"/>
    <property type="match status" value="1"/>
</dbReference>
<keyword evidence="5" id="KW-0073">Auxin biosynthesis</keyword>
<dbReference type="Pfam" id="PF01593">
    <property type="entry name" value="Amino_oxidase"/>
    <property type="match status" value="1"/>
</dbReference>
<reference evidence="8" key="1">
    <citation type="submission" date="2022-09" db="EMBL/GenBank/DDBJ databases">
        <title>Tahibacter sp. nov., isolated from a fresh water.</title>
        <authorList>
            <person name="Baek J.H."/>
            <person name="Lee J.K."/>
            <person name="Kim J.M."/>
            <person name="Jeon C.O."/>
        </authorList>
    </citation>
    <scope>NUCLEOTIDE SEQUENCE</scope>
    <source>
        <strain evidence="8">W38</strain>
    </source>
</reference>
<accession>A0ABY6BGB9</accession>
<dbReference type="InterPro" id="IPR050281">
    <property type="entry name" value="Flavin_monoamine_oxidase"/>
</dbReference>
<evidence type="ECO:0000256" key="4">
    <source>
        <dbReference type="ARBA" id="ARBA00017871"/>
    </source>
</evidence>
<dbReference type="Proteomes" id="UP001064632">
    <property type="component" value="Chromosome"/>
</dbReference>
<dbReference type="SUPFAM" id="SSF54373">
    <property type="entry name" value="FAD-linked reductases, C-terminal domain"/>
    <property type="match status" value="1"/>
</dbReference>
<dbReference type="EMBL" id="CP104694">
    <property type="protein sequence ID" value="UXI68909.1"/>
    <property type="molecule type" value="Genomic_DNA"/>
</dbReference>
<dbReference type="EC" id="1.13.12.3" evidence="3"/>
<comment type="catalytic activity">
    <reaction evidence="6">
        <text>L-tryptophan + O2 = indole-3-acetamide + CO2 + H2O</text>
        <dbReference type="Rhea" id="RHEA:16165"/>
        <dbReference type="ChEBI" id="CHEBI:15377"/>
        <dbReference type="ChEBI" id="CHEBI:15379"/>
        <dbReference type="ChEBI" id="CHEBI:16031"/>
        <dbReference type="ChEBI" id="CHEBI:16526"/>
        <dbReference type="ChEBI" id="CHEBI:57912"/>
        <dbReference type="EC" id="1.13.12.3"/>
    </reaction>
</comment>
<evidence type="ECO:0000259" key="7">
    <source>
        <dbReference type="Pfam" id="PF01593"/>
    </source>
</evidence>
<keyword evidence="9" id="KW-1185">Reference proteome</keyword>
<evidence type="ECO:0000256" key="5">
    <source>
        <dbReference type="ARBA" id="ARBA00023070"/>
    </source>
</evidence>